<sequence>METRRDTYSGSAFCQISAYAPIFIPAVSASTLTMVAGERAAKSFSDCVSVQASESSTAMRRSCKLLAFATRTSSGRAPLYCLAQLSAAGLRLGFTVPASERTWTITPSGASTAKSVSALASAYGSTISTLRRAAAITFDTAASAENDSPTAMNAPCDAAGAAISALANARWTVAAIVCAFMPRSAESNPSTETVKEMRSTDHPNTASTSTAARPSHWFVSAVMGPGRFRSGIVSTRRPKWIYSDSGSRRMARILGGNMRIMPRLVRPTGLRRRSKLSMPV</sequence>
<dbReference type="EMBL" id="CABPSG010000001">
    <property type="protein sequence ID" value="VVD67751.1"/>
    <property type="molecule type" value="Genomic_DNA"/>
</dbReference>
<evidence type="ECO:0000313" key="3">
    <source>
        <dbReference type="Proteomes" id="UP000405357"/>
    </source>
</evidence>
<name>A0ABY6VPG9_9BURK</name>
<reference evidence="2 3" key="1">
    <citation type="submission" date="2019-08" db="EMBL/GenBank/DDBJ databases">
        <authorList>
            <person name="Peeters C."/>
        </authorList>
    </citation>
    <scope>NUCLEOTIDE SEQUENCE [LARGE SCALE GENOMIC DNA]</scope>
    <source>
        <strain evidence="2 3">LMG 31014</strain>
    </source>
</reference>
<protein>
    <submittedName>
        <fullName evidence="2">Uncharacterized protein</fullName>
    </submittedName>
</protein>
<gene>
    <name evidence="2" type="ORF">PSO31014_00434</name>
</gene>
<feature type="compositionally biased region" description="Polar residues" evidence="1">
    <location>
        <begin position="202"/>
        <end position="211"/>
    </location>
</feature>
<dbReference type="Proteomes" id="UP000405357">
    <property type="component" value="Unassembled WGS sequence"/>
</dbReference>
<evidence type="ECO:0000256" key="1">
    <source>
        <dbReference type="SAM" id="MobiDB-lite"/>
    </source>
</evidence>
<organism evidence="2 3">
    <name type="scientific">Pandoraea soli</name>
    <dbReference type="NCBI Taxonomy" id="2508293"/>
    <lineage>
        <taxon>Bacteria</taxon>
        <taxon>Pseudomonadati</taxon>
        <taxon>Pseudomonadota</taxon>
        <taxon>Betaproteobacteria</taxon>
        <taxon>Burkholderiales</taxon>
        <taxon>Burkholderiaceae</taxon>
        <taxon>Pandoraea</taxon>
    </lineage>
</organism>
<evidence type="ECO:0000313" key="2">
    <source>
        <dbReference type="EMBL" id="VVD67751.1"/>
    </source>
</evidence>
<feature type="region of interest" description="Disordered" evidence="1">
    <location>
        <begin position="186"/>
        <end position="211"/>
    </location>
</feature>
<keyword evidence="3" id="KW-1185">Reference proteome</keyword>
<proteinExistence type="predicted"/>
<accession>A0ABY6VPG9</accession>
<comment type="caution">
    <text evidence="2">The sequence shown here is derived from an EMBL/GenBank/DDBJ whole genome shotgun (WGS) entry which is preliminary data.</text>
</comment>